<dbReference type="EMBL" id="PYAT01000027">
    <property type="protein sequence ID" value="PSL24010.1"/>
    <property type="molecule type" value="Genomic_DNA"/>
</dbReference>
<dbReference type="AlphaFoldDB" id="A0A2P8FQK2"/>
<dbReference type="Gene3D" id="3.20.20.140">
    <property type="entry name" value="Metal-dependent hydrolases"/>
    <property type="match status" value="1"/>
</dbReference>
<proteinExistence type="predicted"/>
<keyword evidence="2" id="KW-0378">Hydrolase</keyword>
<name>A0A2P8FQK2_9BACL</name>
<feature type="domain" description="Amidohydrolase-related" evidence="1">
    <location>
        <begin position="4"/>
        <end position="69"/>
    </location>
</feature>
<dbReference type="Proteomes" id="UP000242682">
    <property type="component" value="Unassembled WGS sequence"/>
</dbReference>
<dbReference type="PANTHER" id="PTHR43135:SF3">
    <property type="entry name" value="ALPHA-D-RIBOSE 1-METHYLPHOSPHONATE 5-TRIPHOSPHATE DIPHOSPHATASE"/>
    <property type="match status" value="1"/>
</dbReference>
<reference evidence="2 3" key="1">
    <citation type="submission" date="2018-03" db="EMBL/GenBank/DDBJ databases">
        <title>Genomic Encyclopedia of Type Strains, Phase III (KMG-III): the genomes of soil and plant-associated and newly described type strains.</title>
        <authorList>
            <person name="Whitman W."/>
        </authorList>
    </citation>
    <scope>NUCLEOTIDE SEQUENCE [LARGE SCALE GENOMIC DNA]</scope>
    <source>
        <strain evidence="2 3">CGMCC 1.12259</strain>
    </source>
</reference>
<dbReference type="InterPro" id="IPR006680">
    <property type="entry name" value="Amidohydro-rel"/>
</dbReference>
<protein>
    <submittedName>
        <fullName evidence="2">Amidohydrolase family protein</fullName>
    </submittedName>
</protein>
<dbReference type="InterPro" id="IPR011059">
    <property type="entry name" value="Metal-dep_hydrolase_composite"/>
</dbReference>
<dbReference type="Pfam" id="PF01979">
    <property type="entry name" value="Amidohydro_1"/>
    <property type="match status" value="1"/>
</dbReference>
<evidence type="ECO:0000313" key="3">
    <source>
        <dbReference type="Proteomes" id="UP000242682"/>
    </source>
</evidence>
<dbReference type="InterPro" id="IPR051781">
    <property type="entry name" value="Metallo-dep_Hydrolase"/>
</dbReference>
<dbReference type="GO" id="GO:0016810">
    <property type="term" value="F:hydrolase activity, acting on carbon-nitrogen (but not peptide) bonds"/>
    <property type="evidence" value="ECO:0007669"/>
    <property type="project" value="InterPro"/>
</dbReference>
<comment type="caution">
    <text evidence="2">The sequence shown here is derived from an EMBL/GenBank/DDBJ whole genome shotgun (WGS) entry which is preliminary data.</text>
</comment>
<evidence type="ECO:0000259" key="1">
    <source>
        <dbReference type="Pfam" id="PF01979"/>
    </source>
</evidence>
<dbReference type="PANTHER" id="PTHR43135">
    <property type="entry name" value="ALPHA-D-RIBOSE 1-METHYLPHOSPHONATE 5-TRIPHOSPHATE DIPHOSPHATASE"/>
    <property type="match status" value="1"/>
</dbReference>
<dbReference type="Gene3D" id="2.30.40.10">
    <property type="entry name" value="Urease, subunit C, domain 1"/>
    <property type="match status" value="1"/>
</dbReference>
<organism evidence="2 3">
    <name type="scientific">Planomicrobium soli</name>
    <dbReference type="NCBI Taxonomy" id="1176648"/>
    <lineage>
        <taxon>Bacteria</taxon>
        <taxon>Bacillati</taxon>
        <taxon>Bacillota</taxon>
        <taxon>Bacilli</taxon>
        <taxon>Bacillales</taxon>
        <taxon>Caryophanaceae</taxon>
        <taxon>Planomicrobium</taxon>
    </lineage>
</organism>
<dbReference type="SUPFAM" id="SSF51338">
    <property type="entry name" value="Composite domain of metallo-dependent hydrolases"/>
    <property type="match status" value="1"/>
</dbReference>
<gene>
    <name evidence="2" type="ORF">B0H99_12719</name>
</gene>
<sequence>MCDIGMSPMEAILATTKVAAECMGWNKELGTLEVGKLADIVITKTNPLEDIRSLENTGNIAVVIKDGKVEKNLLI</sequence>
<evidence type="ECO:0000313" key="2">
    <source>
        <dbReference type="EMBL" id="PSL24010.1"/>
    </source>
</evidence>
<keyword evidence="3" id="KW-1185">Reference proteome</keyword>
<accession>A0A2P8FQK2</accession>